<gene>
    <name evidence="1" type="ORF">RZ517_10335</name>
</gene>
<name>A0ABZ2HGX4_9RHOB</name>
<keyword evidence="2" id="KW-1185">Reference proteome</keyword>
<dbReference type="RefSeq" id="WP_338548144.1">
    <property type="nucleotide sequence ID" value="NZ_CP146069.1"/>
</dbReference>
<protein>
    <submittedName>
        <fullName evidence="1">Entericidin EcnA/B family protein</fullName>
    </submittedName>
</protein>
<sequence>MKKIALLALMAALAGCGTVEGIGRDLSSASRGVQNLF</sequence>
<evidence type="ECO:0000313" key="1">
    <source>
        <dbReference type="EMBL" id="WWR45211.1"/>
    </source>
</evidence>
<evidence type="ECO:0000313" key="2">
    <source>
        <dbReference type="Proteomes" id="UP001364156"/>
    </source>
</evidence>
<proteinExistence type="predicted"/>
<dbReference type="EMBL" id="CP146069">
    <property type="protein sequence ID" value="WWR45211.1"/>
    <property type="molecule type" value="Genomic_DNA"/>
</dbReference>
<dbReference type="PROSITE" id="PS51257">
    <property type="entry name" value="PROKAR_LIPOPROTEIN"/>
    <property type="match status" value="1"/>
</dbReference>
<dbReference type="Proteomes" id="UP001364156">
    <property type="component" value="Chromosome"/>
</dbReference>
<organism evidence="1 2">
    <name type="scientific">Roseovarius phycicola</name>
    <dbReference type="NCBI Taxonomy" id="3080976"/>
    <lineage>
        <taxon>Bacteria</taxon>
        <taxon>Pseudomonadati</taxon>
        <taxon>Pseudomonadota</taxon>
        <taxon>Alphaproteobacteria</taxon>
        <taxon>Rhodobacterales</taxon>
        <taxon>Roseobacteraceae</taxon>
        <taxon>Roseovarius</taxon>
    </lineage>
</organism>
<accession>A0ABZ2HGX4</accession>
<reference evidence="1 2" key="1">
    <citation type="submission" date="2023-10" db="EMBL/GenBank/DDBJ databases">
        <title>Roseovarius strain S88 nov., isolated from a marine algae.</title>
        <authorList>
            <person name="Lee M.W."/>
            <person name="Lee J.K."/>
            <person name="Kim J.M."/>
            <person name="Choi D.G."/>
            <person name="Baek J.H."/>
            <person name="Bayburt H."/>
            <person name="Jung J.J."/>
            <person name="Han D.M."/>
            <person name="Jeon C.O."/>
        </authorList>
    </citation>
    <scope>NUCLEOTIDE SEQUENCE [LARGE SCALE GENOMIC DNA]</scope>
    <source>
        <strain evidence="1 2">S88</strain>
    </source>
</reference>